<keyword evidence="2" id="KW-1185">Reference proteome</keyword>
<name>A0AAW1WBS4_RUBAR</name>
<sequence>MAIPQSLQHGLTSASNLTAATNINSLSNHSSPSTYSPQILQITTNHKSTAISHQFKPCTEPTSNNPPQGLTQTTNPILPPHGLIHSLTNPITKHRIPYLQIHLPQRVHIPILCHQPEPSPQSPNHQFCLHRSQTKFTTCNKSNPNSLASSNPTTATILQPSANSLKSKHAAINTKLPFQLPRPPSLISSLNPSQFTTTKIITDDINHYRRRAASMAALPVPSRRCLHKSRRHVTLLITEPSRARSSQIHR</sequence>
<proteinExistence type="predicted"/>
<organism evidence="1 2">
    <name type="scientific">Rubus argutus</name>
    <name type="common">Southern blackberry</name>
    <dbReference type="NCBI Taxonomy" id="59490"/>
    <lineage>
        <taxon>Eukaryota</taxon>
        <taxon>Viridiplantae</taxon>
        <taxon>Streptophyta</taxon>
        <taxon>Embryophyta</taxon>
        <taxon>Tracheophyta</taxon>
        <taxon>Spermatophyta</taxon>
        <taxon>Magnoliopsida</taxon>
        <taxon>eudicotyledons</taxon>
        <taxon>Gunneridae</taxon>
        <taxon>Pentapetalae</taxon>
        <taxon>rosids</taxon>
        <taxon>fabids</taxon>
        <taxon>Rosales</taxon>
        <taxon>Rosaceae</taxon>
        <taxon>Rosoideae</taxon>
        <taxon>Rosoideae incertae sedis</taxon>
        <taxon>Rubus</taxon>
    </lineage>
</organism>
<evidence type="ECO:0000313" key="1">
    <source>
        <dbReference type="EMBL" id="KAK9921927.1"/>
    </source>
</evidence>
<accession>A0AAW1WBS4</accession>
<protein>
    <submittedName>
        <fullName evidence="1">Uncharacterized protein</fullName>
    </submittedName>
</protein>
<gene>
    <name evidence="1" type="ORF">M0R45_030419</name>
</gene>
<comment type="caution">
    <text evidence="1">The sequence shown here is derived from an EMBL/GenBank/DDBJ whole genome shotgun (WGS) entry which is preliminary data.</text>
</comment>
<dbReference type="AlphaFoldDB" id="A0AAW1WBS4"/>
<reference evidence="1 2" key="1">
    <citation type="journal article" date="2023" name="G3 (Bethesda)">
        <title>A chromosome-length genome assembly and annotation of blackberry (Rubus argutus, cv. 'Hillquist').</title>
        <authorList>
            <person name="Bruna T."/>
            <person name="Aryal R."/>
            <person name="Dudchenko O."/>
            <person name="Sargent D.J."/>
            <person name="Mead D."/>
            <person name="Buti M."/>
            <person name="Cavallini A."/>
            <person name="Hytonen T."/>
            <person name="Andres J."/>
            <person name="Pham M."/>
            <person name="Weisz D."/>
            <person name="Mascagni F."/>
            <person name="Usai G."/>
            <person name="Natali L."/>
            <person name="Bassil N."/>
            <person name="Fernandez G.E."/>
            <person name="Lomsadze A."/>
            <person name="Armour M."/>
            <person name="Olukolu B."/>
            <person name="Poorten T."/>
            <person name="Britton C."/>
            <person name="Davik J."/>
            <person name="Ashrafi H."/>
            <person name="Aiden E.L."/>
            <person name="Borodovsky M."/>
            <person name="Worthington M."/>
        </authorList>
    </citation>
    <scope>NUCLEOTIDE SEQUENCE [LARGE SCALE GENOMIC DNA]</scope>
    <source>
        <strain evidence="1">PI 553951</strain>
    </source>
</reference>
<dbReference type="Proteomes" id="UP001457282">
    <property type="component" value="Unassembled WGS sequence"/>
</dbReference>
<evidence type="ECO:0000313" key="2">
    <source>
        <dbReference type="Proteomes" id="UP001457282"/>
    </source>
</evidence>
<dbReference type="EMBL" id="JBEDUW010000006">
    <property type="protein sequence ID" value="KAK9921927.1"/>
    <property type="molecule type" value="Genomic_DNA"/>
</dbReference>